<reference evidence="4" key="3">
    <citation type="submission" date="2015-08" db="EMBL/GenBank/DDBJ databases">
        <title>Draft Genome Sequence of a Heterotrophic Facultative Anaerobic Bacterium Ardenticatena maritima Strain 110S.</title>
        <authorList>
            <person name="Kawaichi S."/>
            <person name="Yoshida T."/>
            <person name="Sako Y."/>
            <person name="Nakamura R."/>
        </authorList>
    </citation>
    <scope>NUCLEOTIDE SEQUENCE [LARGE SCALE GENOMIC DNA]</scope>
    <source>
        <strain evidence="4">110S</strain>
    </source>
</reference>
<dbReference type="RefSeq" id="WP_054494145.1">
    <property type="nucleotide sequence ID" value="NZ_BBZA01000265.1"/>
</dbReference>
<reference evidence="2 4" key="1">
    <citation type="journal article" date="2015" name="Genome Announc.">
        <title>Draft Genome Sequence of a Heterotrophic Facultative Anaerobic Thermophilic Bacterium, Ardenticatena maritima Strain 110ST.</title>
        <authorList>
            <person name="Kawaichi S."/>
            <person name="Yoshida T."/>
            <person name="Sako Y."/>
            <person name="Nakamura R."/>
        </authorList>
    </citation>
    <scope>NUCLEOTIDE SEQUENCE [LARGE SCALE GENOMIC DNA]</scope>
    <source>
        <strain evidence="2 4">110S</strain>
    </source>
</reference>
<dbReference type="InParanoid" id="A0A0M9UDX0"/>
<dbReference type="Proteomes" id="UP000050502">
    <property type="component" value="Unassembled WGS sequence"/>
</dbReference>
<dbReference type="InterPro" id="IPR055875">
    <property type="entry name" value="DUF7452"/>
</dbReference>
<dbReference type="Pfam" id="PF24249">
    <property type="entry name" value="DUF7452"/>
    <property type="match status" value="3"/>
</dbReference>
<comment type="caution">
    <text evidence="2">The sequence shown here is derived from an EMBL/GenBank/DDBJ whole genome shotgun (WGS) entry which is preliminary data.</text>
</comment>
<gene>
    <name evidence="2" type="ORF">ARMA_2897</name>
    <name evidence="3" type="ORF">SE16_05940</name>
</gene>
<organism evidence="2 4">
    <name type="scientific">Ardenticatena maritima</name>
    <dbReference type="NCBI Taxonomy" id="872965"/>
    <lineage>
        <taxon>Bacteria</taxon>
        <taxon>Bacillati</taxon>
        <taxon>Chloroflexota</taxon>
        <taxon>Ardenticatenia</taxon>
        <taxon>Ardenticatenales</taxon>
        <taxon>Ardenticatenaceae</taxon>
        <taxon>Ardenticatena</taxon>
    </lineage>
</organism>
<dbReference type="AlphaFoldDB" id="A0A0M9UDX0"/>
<dbReference type="Proteomes" id="UP000037784">
    <property type="component" value="Unassembled WGS sequence"/>
</dbReference>
<evidence type="ECO:0000313" key="4">
    <source>
        <dbReference type="Proteomes" id="UP000037784"/>
    </source>
</evidence>
<feature type="domain" description="DUF7452" evidence="1">
    <location>
        <begin position="447"/>
        <end position="560"/>
    </location>
</feature>
<feature type="domain" description="DUF7452" evidence="1">
    <location>
        <begin position="96"/>
        <end position="208"/>
    </location>
</feature>
<dbReference type="EMBL" id="LGKN01000004">
    <property type="protein sequence ID" value="KPL88357.1"/>
    <property type="molecule type" value="Genomic_DNA"/>
</dbReference>
<protein>
    <recommendedName>
        <fullName evidence="1">DUF7452 domain-containing protein</fullName>
    </recommendedName>
</protein>
<dbReference type="OrthoDB" id="5945679at2"/>
<reference evidence="3 5" key="2">
    <citation type="submission" date="2015-07" db="EMBL/GenBank/DDBJ databases">
        <title>Whole genome sequence of Ardenticatena maritima DSM 23922.</title>
        <authorList>
            <person name="Hemp J."/>
            <person name="Ward L.M."/>
            <person name="Pace L.A."/>
            <person name="Fischer W.W."/>
        </authorList>
    </citation>
    <scope>NUCLEOTIDE SEQUENCE [LARGE SCALE GENOMIC DNA]</scope>
    <source>
        <strain evidence="3 5">110S</strain>
    </source>
</reference>
<feature type="domain" description="DUF7452" evidence="1">
    <location>
        <begin position="261"/>
        <end position="349"/>
    </location>
</feature>
<name>A0A0M9UDX0_9CHLR</name>
<sequence>MKGLRFGLFAALVAAVLTLTQQTDFPETVSAGGFPTPSATGGTYFVHIASADNNVSGYMTEIQHPLLDEQPNAIFFVTPVWGPLQIPGVYYEDPFGVIYSDTTKRWRIFSQGAASIPNGAAFNIYIPDSTVPAFVHTATPSNTTDYYTEVSSPYLTAPDDIVLVTQRWGANQVVFNNHHIGVSYDGGWIIFNHDQADIANNAEFNVAVVSKMNRAFQHFTTSANVSGHISYISHPLTDNRPEALLMSTSSSIGAFNPHGTGVWYNTSQRQWSVFNQDLAAMPASPIPIPFNMLVAPQTPVQLSKKEPNPTSNYVLLDHPLLNSNIGALVFATTRGVVTNESPTGVFFSPSTPLSTQGVATPSQVLGQWAVYNEDLALMPDNIEFNIFAPPPSLRAFVHTTTSENVDGHRTILDHPMLNNNPDAIAFVEHSWNPNGAVPGTYHDHYVGLYYDQGLGRWVIFNQDLATMATGRFFNVFVANNMPNAFIHQVTNGNGANGTISYLDSPLTNGNPAAIIIITPRYGFTNDFPVGVWYHPTLEQWAIVSQDGSEFSNLHLFNVLVVTNSVYLPLVTTD</sequence>
<accession>A0A0M9UDX0</accession>
<dbReference type="EMBL" id="BBZA01000265">
    <property type="protein sequence ID" value="GAP64474.1"/>
    <property type="molecule type" value="Genomic_DNA"/>
</dbReference>
<keyword evidence="4" id="KW-1185">Reference proteome</keyword>
<evidence type="ECO:0000313" key="2">
    <source>
        <dbReference type="EMBL" id="GAP64474.1"/>
    </source>
</evidence>
<evidence type="ECO:0000313" key="3">
    <source>
        <dbReference type="EMBL" id="KPL88357.1"/>
    </source>
</evidence>
<evidence type="ECO:0000313" key="5">
    <source>
        <dbReference type="Proteomes" id="UP000050502"/>
    </source>
</evidence>
<evidence type="ECO:0000259" key="1">
    <source>
        <dbReference type="Pfam" id="PF24249"/>
    </source>
</evidence>
<proteinExistence type="predicted"/>